<dbReference type="OrthoDB" id="5149734at2"/>
<evidence type="ECO:0000256" key="1">
    <source>
        <dbReference type="ARBA" id="ARBA00008791"/>
    </source>
</evidence>
<organism evidence="3 4">
    <name type="scientific">Georgenia muralis</name>
    <dbReference type="NCBI Taxonomy" id="154117"/>
    <lineage>
        <taxon>Bacteria</taxon>
        <taxon>Bacillati</taxon>
        <taxon>Actinomycetota</taxon>
        <taxon>Actinomycetes</taxon>
        <taxon>Micrococcales</taxon>
        <taxon>Bogoriellaceae</taxon>
        <taxon>Georgenia</taxon>
    </lineage>
</organism>
<dbReference type="PRINTS" id="PR01438">
    <property type="entry name" value="UNVRSLSTRESS"/>
</dbReference>
<dbReference type="RefSeq" id="WP_123919379.1">
    <property type="nucleotide sequence ID" value="NZ_RKRA01000001.1"/>
</dbReference>
<keyword evidence="4" id="KW-1185">Reference proteome</keyword>
<feature type="domain" description="UspA" evidence="2">
    <location>
        <begin position="11"/>
        <end position="143"/>
    </location>
</feature>
<sequence length="296" mass="29798">MSTQNVPPGAVVVGVDGTGKDRRALAWGAVEAARRRTGLHVLYAYPWTVFASEYGIAPSAEILRDASSVTDAAVDEALESVPGLDVTTQVVVADAAVSLVTASEQASVVVLGARGRGAVAGALLGSVSQSVAAHAHGPVVVIREHGGAPDGPVVAGVEPAQGAAAVLEFAFDQARAHGVGLRAVHAHSLASLRTDFFGARTEEFLALAAEQVVVTERSAIDALVAAEAGRGVAVEVVDVEGHPVDVLAEEAVAASLVVVGSRSRSGLAALRLGSVSRGVLCRAPVVAVVRVPVTGG</sequence>
<dbReference type="AlphaFoldDB" id="A0A3N5AB46"/>
<dbReference type="Proteomes" id="UP000280726">
    <property type="component" value="Unassembled WGS sequence"/>
</dbReference>
<feature type="domain" description="UspA" evidence="2">
    <location>
        <begin position="153"/>
        <end position="285"/>
    </location>
</feature>
<evidence type="ECO:0000313" key="4">
    <source>
        <dbReference type="Proteomes" id="UP000280726"/>
    </source>
</evidence>
<dbReference type="Pfam" id="PF00582">
    <property type="entry name" value="Usp"/>
    <property type="match status" value="2"/>
</dbReference>
<name>A0A3N5AB46_9MICO</name>
<protein>
    <submittedName>
        <fullName evidence="3">Nucleotide-binding universal stress UspA family protein</fullName>
    </submittedName>
</protein>
<evidence type="ECO:0000259" key="2">
    <source>
        <dbReference type="Pfam" id="PF00582"/>
    </source>
</evidence>
<comment type="caution">
    <text evidence="3">The sequence shown here is derived from an EMBL/GenBank/DDBJ whole genome shotgun (WGS) entry which is preliminary data.</text>
</comment>
<proteinExistence type="inferred from homology"/>
<accession>A0A3N5AB46</accession>
<reference evidence="3 4" key="1">
    <citation type="submission" date="2018-11" db="EMBL/GenBank/DDBJ databases">
        <title>Sequencing the genomes of 1000 actinobacteria strains.</title>
        <authorList>
            <person name="Klenk H.-P."/>
        </authorList>
    </citation>
    <scope>NUCLEOTIDE SEQUENCE [LARGE SCALE GENOMIC DNA]</scope>
    <source>
        <strain evidence="3 4">DSM 14418</strain>
    </source>
</reference>
<dbReference type="EMBL" id="RKRA01000001">
    <property type="protein sequence ID" value="RPF28861.1"/>
    <property type="molecule type" value="Genomic_DNA"/>
</dbReference>
<dbReference type="PANTHER" id="PTHR31964">
    <property type="entry name" value="ADENINE NUCLEOTIDE ALPHA HYDROLASES-LIKE SUPERFAMILY PROTEIN"/>
    <property type="match status" value="1"/>
</dbReference>
<gene>
    <name evidence="3" type="ORF">EDD32_3407</name>
</gene>
<dbReference type="Gene3D" id="3.40.50.620">
    <property type="entry name" value="HUPs"/>
    <property type="match status" value="2"/>
</dbReference>
<dbReference type="PANTHER" id="PTHR31964:SF113">
    <property type="entry name" value="USPA DOMAIN-CONTAINING PROTEIN"/>
    <property type="match status" value="1"/>
</dbReference>
<dbReference type="InterPro" id="IPR006016">
    <property type="entry name" value="UspA"/>
</dbReference>
<evidence type="ECO:0000313" key="3">
    <source>
        <dbReference type="EMBL" id="RPF28861.1"/>
    </source>
</evidence>
<dbReference type="SUPFAM" id="SSF52402">
    <property type="entry name" value="Adenine nucleotide alpha hydrolases-like"/>
    <property type="match status" value="2"/>
</dbReference>
<dbReference type="InterPro" id="IPR014729">
    <property type="entry name" value="Rossmann-like_a/b/a_fold"/>
</dbReference>
<dbReference type="InterPro" id="IPR006015">
    <property type="entry name" value="Universal_stress_UspA"/>
</dbReference>
<comment type="similarity">
    <text evidence="1">Belongs to the universal stress protein A family.</text>
</comment>